<dbReference type="EMBL" id="GBHO01026362">
    <property type="protein sequence ID" value="JAG17242.1"/>
    <property type="molecule type" value="Transcribed_RNA"/>
</dbReference>
<gene>
    <name evidence="3" type="primary">gdhA_0</name>
    <name evidence="2" type="synonym">gdhA_1</name>
    <name evidence="2" type="ORF">CM83_2814</name>
    <name evidence="3" type="ORF">CM83_2816</name>
</gene>
<proteinExistence type="predicted"/>
<dbReference type="EMBL" id="GBHO01010957">
    <property type="protein sequence ID" value="JAG32647.1"/>
    <property type="molecule type" value="Transcribed_RNA"/>
</dbReference>
<dbReference type="Pfam" id="PF07059">
    <property type="entry name" value="EDR2_C"/>
    <property type="match status" value="1"/>
</dbReference>
<dbReference type="AlphaFoldDB" id="A0A0A9YHW9"/>
<organism evidence="3">
    <name type="scientific">Lygus hesperus</name>
    <name type="common">Western plant bug</name>
    <dbReference type="NCBI Taxonomy" id="30085"/>
    <lineage>
        <taxon>Eukaryota</taxon>
        <taxon>Metazoa</taxon>
        <taxon>Ecdysozoa</taxon>
        <taxon>Arthropoda</taxon>
        <taxon>Hexapoda</taxon>
        <taxon>Insecta</taxon>
        <taxon>Pterygota</taxon>
        <taxon>Neoptera</taxon>
        <taxon>Paraneoptera</taxon>
        <taxon>Hemiptera</taxon>
        <taxon>Heteroptera</taxon>
        <taxon>Panheteroptera</taxon>
        <taxon>Cimicomorpha</taxon>
        <taxon>Miridae</taxon>
        <taxon>Mirini</taxon>
        <taxon>Lygus</taxon>
    </lineage>
</organism>
<evidence type="ECO:0000313" key="2">
    <source>
        <dbReference type="EMBL" id="JAG17242.1"/>
    </source>
</evidence>
<sequence>IAIPFWQAITNLPVYNNKGITSNMMSLLQMKQFDTTIVNSPIKAVESSPKPALEILSTEETVSALVSPDGITPNQTLCTSTDIPEPNTYSDPQGESWFVRCGPTYKKLKKKAPSRTSLFSLLAMDVFQCDRKVAPVSQHINQKLVRKLEPAPYVDVGSEFDKIRATAAKIYSTQPPTYQLESIDDTTIDFNQISRPSSLSDASNFHFGSLKEKFLFIINVQLPTTAPSLIGSNTNGPTLMLLWYLQATDETQRDLMRSKP</sequence>
<reference evidence="3" key="1">
    <citation type="journal article" date="2014" name="PLoS ONE">
        <title>Transcriptome-Based Identification of ABC Transporters in the Western Tarnished Plant Bug Lygus hesperus.</title>
        <authorList>
            <person name="Hull J.J."/>
            <person name="Chaney K."/>
            <person name="Geib S.M."/>
            <person name="Fabrick J.A."/>
            <person name="Brent C.S."/>
            <person name="Walsh D."/>
            <person name="Lavine L.C."/>
        </authorList>
    </citation>
    <scope>NUCLEOTIDE SEQUENCE</scope>
</reference>
<dbReference type="PANTHER" id="PTHR31558:SF3">
    <property type="entry name" value="CW14 PROTEIN"/>
    <property type="match status" value="1"/>
</dbReference>
<evidence type="ECO:0000313" key="3">
    <source>
        <dbReference type="EMBL" id="JAG32647.1"/>
    </source>
</evidence>
<reference evidence="3" key="2">
    <citation type="submission" date="2014-07" db="EMBL/GenBank/DDBJ databases">
        <authorList>
            <person name="Hull J."/>
        </authorList>
    </citation>
    <scope>NUCLEOTIDE SEQUENCE</scope>
</reference>
<dbReference type="PANTHER" id="PTHR31558">
    <property type="entry name" value="CW14 PROTEIN"/>
    <property type="match status" value="1"/>
</dbReference>
<evidence type="ECO:0000259" key="1">
    <source>
        <dbReference type="Pfam" id="PF07059"/>
    </source>
</evidence>
<protein>
    <submittedName>
        <fullName evidence="3">Glutamate dehydrogenase</fullName>
    </submittedName>
</protein>
<name>A0A0A9YHW9_LYGHE</name>
<dbReference type="InterPro" id="IPR009769">
    <property type="entry name" value="EDR2_C"/>
</dbReference>
<feature type="non-terminal residue" evidence="3">
    <location>
        <position position="1"/>
    </location>
</feature>
<feature type="domain" description="Protein ENHANCED DISEASE RESISTANCE 2 C-terminal" evidence="1">
    <location>
        <begin position="90"/>
        <end position="249"/>
    </location>
</feature>
<accession>A0A0A9YHW9</accession>